<evidence type="ECO:0000313" key="11">
    <source>
        <dbReference type="Proteomes" id="UP001147746"/>
    </source>
</evidence>
<keyword evidence="6" id="KW-0539">Nucleus</keyword>
<protein>
    <submittedName>
        <fullName evidence="10">Transcriptional regulator family: Fungal Specific TF</fullName>
    </submittedName>
</protein>
<dbReference type="InterPro" id="IPR051089">
    <property type="entry name" value="prtT"/>
</dbReference>
<dbReference type="PROSITE" id="PS00463">
    <property type="entry name" value="ZN2_CY6_FUNGAL_1"/>
    <property type="match status" value="1"/>
</dbReference>
<feature type="coiled-coil region" evidence="7">
    <location>
        <begin position="63"/>
        <end position="90"/>
    </location>
</feature>
<dbReference type="CDD" id="cd12148">
    <property type="entry name" value="fungal_TF_MHR"/>
    <property type="match status" value="1"/>
</dbReference>
<dbReference type="Gene3D" id="4.10.240.10">
    <property type="entry name" value="Zn(2)-C6 fungal-type DNA-binding domain"/>
    <property type="match status" value="1"/>
</dbReference>
<proteinExistence type="predicted"/>
<dbReference type="GO" id="GO:0006351">
    <property type="term" value="P:DNA-templated transcription"/>
    <property type="evidence" value="ECO:0007669"/>
    <property type="project" value="InterPro"/>
</dbReference>
<dbReference type="Pfam" id="PF00172">
    <property type="entry name" value="Zn_clus"/>
    <property type="match status" value="1"/>
</dbReference>
<dbReference type="PROSITE" id="PS50048">
    <property type="entry name" value="ZN2_CY6_FUNGAL_2"/>
    <property type="match status" value="1"/>
</dbReference>
<dbReference type="SUPFAM" id="SSF57701">
    <property type="entry name" value="Zn2/Cys6 DNA-binding domain"/>
    <property type="match status" value="1"/>
</dbReference>
<dbReference type="EMBL" id="JAPZBO010000005">
    <property type="protein sequence ID" value="KAJ5315784.1"/>
    <property type="molecule type" value="Genomic_DNA"/>
</dbReference>
<comment type="caution">
    <text evidence="10">The sequence shown here is derived from an EMBL/GenBank/DDBJ whole genome shotgun (WGS) entry which is preliminary data.</text>
</comment>
<keyword evidence="4" id="KW-0238">DNA-binding</keyword>
<evidence type="ECO:0000313" key="10">
    <source>
        <dbReference type="EMBL" id="KAJ5315784.1"/>
    </source>
</evidence>
<evidence type="ECO:0000256" key="2">
    <source>
        <dbReference type="ARBA" id="ARBA00022723"/>
    </source>
</evidence>
<keyword evidence="11" id="KW-1185">Reference proteome</keyword>
<dbReference type="GO" id="GO:0000976">
    <property type="term" value="F:transcription cis-regulatory region binding"/>
    <property type="evidence" value="ECO:0007669"/>
    <property type="project" value="TreeGrafter"/>
</dbReference>
<reference evidence="10" key="1">
    <citation type="submission" date="2022-12" db="EMBL/GenBank/DDBJ databases">
        <authorList>
            <person name="Petersen C."/>
        </authorList>
    </citation>
    <scope>NUCLEOTIDE SEQUENCE</scope>
    <source>
        <strain evidence="10">IBT 21472</strain>
    </source>
</reference>
<dbReference type="Pfam" id="PF04082">
    <property type="entry name" value="Fungal_trans"/>
    <property type="match status" value="1"/>
</dbReference>
<dbReference type="PANTHER" id="PTHR31845">
    <property type="entry name" value="FINGER DOMAIN PROTEIN, PUTATIVE-RELATED"/>
    <property type="match status" value="1"/>
</dbReference>
<evidence type="ECO:0000256" key="8">
    <source>
        <dbReference type="SAM" id="MobiDB-lite"/>
    </source>
</evidence>
<name>A0A9W9U535_9EURO</name>
<keyword evidence="3" id="KW-0805">Transcription regulation</keyword>
<organism evidence="10 11">
    <name type="scientific">Penicillium atrosanguineum</name>
    <dbReference type="NCBI Taxonomy" id="1132637"/>
    <lineage>
        <taxon>Eukaryota</taxon>
        <taxon>Fungi</taxon>
        <taxon>Dikarya</taxon>
        <taxon>Ascomycota</taxon>
        <taxon>Pezizomycotina</taxon>
        <taxon>Eurotiomycetes</taxon>
        <taxon>Eurotiomycetidae</taxon>
        <taxon>Eurotiales</taxon>
        <taxon>Aspergillaceae</taxon>
        <taxon>Penicillium</taxon>
    </lineage>
</organism>
<evidence type="ECO:0000256" key="3">
    <source>
        <dbReference type="ARBA" id="ARBA00023015"/>
    </source>
</evidence>
<keyword evidence="2" id="KW-0479">Metal-binding</keyword>
<dbReference type="GO" id="GO:0000981">
    <property type="term" value="F:DNA-binding transcription factor activity, RNA polymerase II-specific"/>
    <property type="evidence" value="ECO:0007669"/>
    <property type="project" value="InterPro"/>
</dbReference>
<dbReference type="SMART" id="SM00066">
    <property type="entry name" value="GAL4"/>
    <property type="match status" value="1"/>
</dbReference>
<evidence type="ECO:0000256" key="4">
    <source>
        <dbReference type="ARBA" id="ARBA00023125"/>
    </source>
</evidence>
<keyword evidence="5" id="KW-0804">Transcription</keyword>
<dbReference type="InterPro" id="IPR001138">
    <property type="entry name" value="Zn2Cys6_DnaBD"/>
</dbReference>
<evidence type="ECO:0000256" key="6">
    <source>
        <dbReference type="ARBA" id="ARBA00023242"/>
    </source>
</evidence>
<dbReference type="InterPro" id="IPR007219">
    <property type="entry name" value="XnlR_reg_dom"/>
</dbReference>
<evidence type="ECO:0000256" key="5">
    <source>
        <dbReference type="ARBA" id="ARBA00023163"/>
    </source>
</evidence>
<gene>
    <name evidence="10" type="ORF">N7476_006091</name>
</gene>
<dbReference type="GO" id="GO:0005634">
    <property type="term" value="C:nucleus"/>
    <property type="evidence" value="ECO:0007669"/>
    <property type="project" value="UniProtKB-SubCell"/>
</dbReference>
<dbReference type="InterPro" id="IPR036864">
    <property type="entry name" value="Zn2-C6_fun-type_DNA-bd_sf"/>
</dbReference>
<feature type="region of interest" description="Disordered" evidence="8">
    <location>
        <begin position="152"/>
        <end position="173"/>
    </location>
</feature>
<dbReference type="CDD" id="cd00067">
    <property type="entry name" value="GAL4"/>
    <property type="match status" value="1"/>
</dbReference>
<keyword evidence="7" id="KW-0175">Coiled coil</keyword>
<reference evidence="10" key="2">
    <citation type="journal article" date="2023" name="IMA Fungus">
        <title>Comparative genomic study of the Penicillium genus elucidates a diverse pangenome and 15 lateral gene transfer events.</title>
        <authorList>
            <person name="Petersen C."/>
            <person name="Sorensen T."/>
            <person name="Nielsen M.R."/>
            <person name="Sondergaard T.E."/>
            <person name="Sorensen J.L."/>
            <person name="Fitzpatrick D.A."/>
            <person name="Frisvad J.C."/>
            <person name="Nielsen K.L."/>
        </authorList>
    </citation>
    <scope>NUCLEOTIDE SEQUENCE</scope>
    <source>
        <strain evidence="10">IBT 21472</strain>
    </source>
</reference>
<dbReference type="PANTHER" id="PTHR31845:SF33">
    <property type="entry name" value="ZN(II)2CYS6 TRANSCRIPTION FACTOR (EUROFUNG)"/>
    <property type="match status" value="1"/>
</dbReference>
<evidence type="ECO:0000259" key="9">
    <source>
        <dbReference type="PROSITE" id="PS50048"/>
    </source>
</evidence>
<evidence type="ECO:0000256" key="1">
    <source>
        <dbReference type="ARBA" id="ARBA00004123"/>
    </source>
</evidence>
<sequence>MDADESLHVIPAPLGKKRIPKACSACRLSKVRCDEERPCGRCQKLEKQCVFFEIPKDPVAERIEGVESEVQHLRVQLDEIRQLLEQSRAHSAIDSRQTTPPQQHWEYQQQARRGSACTSSYSHHAPPQENAVTLTIVESNGYVNGQEYQRSLPELSPNGVSGQSAYEPSHADNSRSLKRKRSCFEIRGETVADFIDKGLITPECAYSCFNTFFQGCDRYIPIFDPEHDTFDSIRSRSSILLNAICTIGCMVETRTGGPMSDMLHAELKKWINVIIQNKALNCLESVQAMLVVACYSADRLLILSFATRMALDLGLHEAFEEVTERLAMKNDGDIYSGPDHVFERERVLMRKSRTWFGLLVLEHIFRVDGGKPPGIRLIGNSRRCRILLSHPSSTILDLRLFSQVELNILRATINDTLVVGTNLDRLAITDFVHEMKIDLDLWFDDWLRIIEGSISAQKEKPYLLVALRVQKCWAEMMLNCKALRTMGVENVAAMSSTERNILLAAKASARRHLRIITVEPDFYLAKLKYAMDFVWAKCAFSFLLLLKLSRLLPERDEEHQELLEHGNRLVDELSKAGSNTNQSRAGNIYLQILKVSIEKYGRALQESQQPSTGGSTATSPFWELFDAQADLQWFVPEQFVSEWDFPGLNLFYFPTAWQDFFGDFSLAM</sequence>
<evidence type="ECO:0000256" key="7">
    <source>
        <dbReference type="SAM" id="Coils"/>
    </source>
</evidence>
<accession>A0A9W9U535</accession>
<comment type="subcellular location">
    <subcellularLocation>
        <location evidence="1">Nucleus</location>
    </subcellularLocation>
</comment>
<dbReference type="Proteomes" id="UP001147746">
    <property type="component" value="Unassembled WGS sequence"/>
</dbReference>
<feature type="domain" description="Zn(2)-C6 fungal-type" evidence="9">
    <location>
        <begin position="22"/>
        <end position="51"/>
    </location>
</feature>
<dbReference type="GO" id="GO:0008270">
    <property type="term" value="F:zinc ion binding"/>
    <property type="evidence" value="ECO:0007669"/>
    <property type="project" value="InterPro"/>
</dbReference>
<dbReference type="AlphaFoldDB" id="A0A9W9U535"/>